<evidence type="ECO:0000313" key="1">
    <source>
        <dbReference type="EMBL" id="KAI0036474.1"/>
    </source>
</evidence>
<reference evidence="1" key="1">
    <citation type="submission" date="2021-02" db="EMBL/GenBank/DDBJ databases">
        <authorList>
            <consortium name="DOE Joint Genome Institute"/>
            <person name="Ahrendt S."/>
            <person name="Looney B.P."/>
            <person name="Miyauchi S."/>
            <person name="Morin E."/>
            <person name="Drula E."/>
            <person name="Courty P.E."/>
            <person name="Chicoki N."/>
            <person name="Fauchery L."/>
            <person name="Kohler A."/>
            <person name="Kuo A."/>
            <person name="Labutti K."/>
            <person name="Pangilinan J."/>
            <person name="Lipzen A."/>
            <person name="Riley R."/>
            <person name="Andreopoulos W."/>
            <person name="He G."/>
            <person name="Johnson J."/>
            <person name="Barry K.W."/>
            <person name="Grigoriev I.V."/>
            <person name="Nagy L."/>
            <person name="Hibbett D."/>
            <person name="Henrissat B."/>
            <person name="Matheny P.B."/>
            <person name="Labbe J."/>
            <person name="Martin F."/>
        </authorList>
    </citation>
    <scope>NUCLEOTIDE SEQUENCE</scope>
    <source>
        <strain evidence="1">EC-137</strain>
    </source>
</reference>
<keyword evidence="2" id="KW-1185">Reference proteome</keyword>
<accession>A0ACB8QX43</accession>
<dbReference type="Proteomes" id="UP000814128">
    <property type="component" value="Unassembled WGS sequence"/>
</dbReference>
<gene>
    <name evidence="1" type="ORF">K488DRAFT_75997</name>
</gene>
<reference evidence="1" key="2">
    <citation type="journal article" date="2022" name="New Phytol.">
        <title>Evolutionary transition to the ectomycorrhizal habit in the genomes of a hyperdiverse lineage of mushroom-forming fungi.</title>
        <authorList>
            <person name="Looney B."/>
            <person name="Miyauchi S."/>
            <person name="Morin E."/>
            <person name="Drula E."/>
            <person name="Courty P.E."/>
            <person name="Kohler A."/>
            <person name="Kuo A."/>
            <person name="LaButti K."/>
            <person name="Pangilinan J."/>
            <person name="Lipzen A."/>
            <person name="Riley R."/>
            <person name="Andreopoulos W."/>
            <person name="He G."/>
            <person name="Johnson J."/>
            <person name="Nolan M."/>
            <person name="Tritt A."/>
            <person name="Barry K.W."/>
            <person name="Grigoriev I.V."/>
            <person name="Nagy L.G."/>
            <person name="Hibbett D."/>
            <person name="Henrissat B."/>
            <person name="Matheny P.B."/>
            <person name="Labbe J."/>
            <person name="Martin F.M."/>
        </authorList>
    </citation>
    <scope>NUCLEOTIDE SEQUENCE</scope>
    <source>
        <strain evidence="1">EC-137</strain>
    </source>
</reference>
<proteinExistence type="predicted"/>
<sequence>MLQKSLTTHADTIIYDLEDSVAPSEKDKSAARERLSSFLLSTRPSELPRSARIAVRLNDITTPFFERDLVAAVRGIFVPVLPKVHSVDYLARVASVIGSYGGGPPDGPIELVISVESARSLWNVGSLAGWRDSGNKIAASALLFAAEDYCADTSIVRTFTRQELLYTRSQIVVAAKAFGLEAIDMVCVNYKDTAYLREECEDGRRLGFTGKQAIHPAQVDIIHETFVPTEKEIYRAAKIVHQMEQTHASERGAVGLDLDDGKDGKEMIDAPMLKQAENTLRTARAAGLRIPEF</sequence>
<protein>
    <submittedName>
        <fullName evidence="1">Citrate lyase beta subunit</fullName>
    </submittedName>
</protein>
<name>A0ACB8QX43_9AGAM</name>
<comment type="caution">
    <text evidence="1">The sequence shown here is derived from an EMBL/GenBank/DDBJ whole genome shotgun (WGS) entry which is preliminary data.</text>
</comment>
<keyword evidence="1" id="KW-0456">Lyase</keyword>
<dbReference type="EMBL" id="MU273471">
    <property type="protein sequence ID" value="KAI0036474.1"/>
    <property type="molecule type" value="Genomic_DNA"/>
</dbReference>
<evidence type="ECO:0000313" key="2">
    <source>
        <dbReference type="Proteomes" id="UP000814128"/>
    </source>
</evidence>
<organism evidence="1 2">
    <name type="scientific">Vararia minispora EC-137</name>
    <dbReference type="NCBI Taxonomy" id="1314806"/>
    <lineage>
        <taxon>Eukaryota</taxon>
        <taxon>Fungi</taxon>
        <taxon>Dikarya</taxon>
        <taxon>Basidiomycota</taxon>
        <taxon>Agaricomycotina</taxon>
        <taxon>Agaricomycetes</taxon>
        <taxon>Russulales</taxon>
        <taxon>Lachnocladiaceae</taxon>
        <taxon>Vararia</taxon>
    </lineage>
</organism>